<keyword evidence="2 4" id="KW-0689">Ribosomal protein</keyword>
<dbReference type="GO" id="GO:0003735">
    <property type="term" value="F:structural constituent of ribosome"/>
    <property type="evidence" value="ECO:0007669"/>
    <property type="project" value="InterPro"/>
</dbReference>
<dbReference type="Pfam" id="PF00366">
    <property type="entry name" value="Ribosomal_S17"/>
    <property type="match status" value="1"/>
</dbReference>
<evidence type="ECO:0000256" key="3">
    <source>
        <dbReference type="ARBA" id="ARBA00023274"/>
    </source>
</evidence>
<evidence type="ECO:0000313" key="4">
    <source>
        <dbReference type="EMBL" id="PIP53361.1"/>
    </source>
</evidence>
<dbReference type="InterPro" id="IPR000266">
    <property type="entry name" value="Ribosomal_uS17"/>
</dbReference>
<proteinExistence type="inferred from homology"/>
<dbReference type="AlphaFoldDB" id="A0A2H0B6V4"/>
<comment type="caution">
    <text evidence="4">The sequence shown here is derived from an EMBL/GenBank/DDBJ whole genome shotgun (WGS) entry which is preliminary data.</text>
</comment>
<protein>
    <submittedName>
        <fullName evidence="4">30S ribosomal protein S17</fullName>
    </submittedName>
</protein>
<dbReference type="Proteomes" id="UP000229459">
    <property type="component" value="Unassembled WGS sequence"/>
</dbReference>
<sequence>MKTVIGKVKSNKMQNTVIVGVETFWEHPVYKKRVKRSTNYHAHTDQKIKEGAKVKIVEVKPISKTVCWKVVEVI</sequence>
<dbReference type="NCBIfam" id="NF004123">
    <property type="entry name" value="PRK05610.1"/>
    <property type="match status" value="1"/>
</dbReference>
<evidence type="ECO:0000313" key="5">
    <source>
        <dbReference type="Proteomes" id="UP000229459"/>
    </source>
</evidence>
<dbReference type="EMBL" id="PCSR01000033">
    <property type="protein sequence ID" value="PIP53361.1"/>
    <property type="molecule type" value="Genomic_DNA"/>
</dbReference>
<dbReference type="PRINTS" id="PR00973">
    <property type="entry name" value="RIBOSOMALS17"/>
</dbReference>
<keyword evidence="3" id="KW-0687">Ribonucleoprotein</keyword>
<dbReference type="PANTHER" id="PTHR10744">
    <property type="entry name" value="40S RIBOSOMAL PROTEIN S11 FAMILY MEMBER"/>
    <property type="match status" value="1"/>
</dbReference>
<evidence type="ECO:0000256" key="2">
    <source>
        <dbReference type="ARBA" id="ARBA00022980"/>
    </source>
</evidence>
<comment type="similarity">
    <text evidence="1">Belongs to the universal ribosomal protein uS17 family.</text>
</comment>
<dbReference type="PANTHER" id="PTHR10744:SF1">
    <property type="entry name" value="SMALL RIBOSOMAL SUBUNIT PROTEIN US17M"/>
    <property type="match status" value="1"/>
</dbReference>
<dbReference type="InterPro" id="IPR012340">
    <property type="entry name" value="NA-bd_OB-fold"/>
</dbReference>
<dbReference type="Gene3D" id="2.40.50.140">
    <property type="entry name" value="Nucleic acid-binding proteins"/>
    <property type="match status" value="1"/>
</dbReference>
<evidence type="ECO:0000256" key="1">
    <source>
        <dbReference type="ARBA" id="ARBA00010254"/>
    </source>
</evidence>
<dbReference type="SUPFAM" id="SSF50249">
    <property type="entry name" value="Nucleic acid-binding proteins"/>
    <property type="match status" value="1"/>
</dbReference>
<dbReference type="CDD" id="cd00364">
    <property type="entry name" value="Ribosomal_uS17"/>
    <property type="match status" value="1"/>
</dbReference>
<gene>
    <name evidence="4" type="primary">rpsQ</name>
    <name evidence="4" type="ORF">COX08_01510</name>
</gene>
<organism evidence="4 5">
    <name type="scientific">Candidatus Beckwithbacteria bacterium CG23_combo_of_CG06-09_8_20_14_all_34_8</name>
    <dbReference type="NCBI Taxonomy" id="1974497"/>
    <lineage>
        <taxon>Bacteria</taxon>
        <taxon>Candidatus Beckwithiibacteriota</taxon>
    </lineage>
</organism>
<accession>A0A2H0B6V4</accession>
<dbReference type="GO" id="GO:0006412">
    <property type="term" value="P:translation"/>
    <property type="evidence" value="ECO:0007669"/>
    <property type="project" value="InterPro"/>
</dbReference>
<name>A0A2H0B6V4_9BACT</name>
<dbReference type="GO" id="GO:0022627">
    <property type="term" value="C:cytosolic small ribosomal subunit"/>
    <property type="evidence" value="ECO:0007669"/>
    <property type="project" value="TreeGrafter"/>
</dbReference>
<reference evidence="4 5" key="1">
    <citation type="submission" date="2017-09" db="EMBL/GenBank/DDBJ databases">
        <title>Depth-based differentiation of microbial function through sediment-hosted aquifers and enrichment of novel symbionts in the deep terrestrial subsurface.</title>
        <authorList>
            <person name="Probst A.J."/>
            <person name="Ladd B."/>
            <person name="Jarett J.K."/>
            <person name="Geller-Mcgrath D.E."/>
            <person name="Sieber C.M."/>
            <person name="Emerson J.B."/>
            <person name="Anantharaman K."/>
            <person name="Thomas B.C."/>
            <person name="Malmstrom R."/>
            <person name="Stieglmeier M."/>
            <person name="Klingl A."/>
            <person name="Woyke T."/>
            <person name="Ryan C.M."/>
            <person name="Banfield J.F."/>
        </authorList>
    </citation>
    <scope>NUCLEOTIDE SEQUENCE [LARGE SCALE GENOMIC DNA]</scope>
    <source>
        <strain evidence="4">CG23_combo_of_CG06-09_8_20_14_all_34_8</strain>
    </source>
</reference>